<evidence type="ECO:0000313" key="3">
    <source>
        <dbReference type="Proteomes" id="UP000004550"/>
    </source>
</evidence>
<organism evidence="2 3">
    <name type="scientific">Sphingobium indicum (strain DSM 16412 / CCM 7286 / MTCC 6364 / B90A)</name>
    <dbReference type="NCBI Taxonomy" id="861109"/>
    <lineage>
        <taxon>Bacteria</taxon>
        <taxon>Pseudomonadati</taxon>
        <taxon>Pseudomonadota</taxon>
        <taxon>Alphaproteobacteria</taxon>
        <taxon>Sphingomonadales</taxon>
        <taxon>Sphingomonadaceae</taxon>
        <taxon>Sphingobium</taxon>
    </lineage>
</organism>
<feature type="region of interest" description="Disordered" evidence="1">
    <location>
        <begin position="25"/>
        <end position="111"/>
    </location>
</feature>
<sequence length="587" mass="62559">MSKKGKSFASLADAASALMDLRTSLAGTNAPSRSPDRKPPAADGDFADIEQQMLAKQAVGQGESTSCPPLSTFPARNGAGQRASKLGAKAQKAKNKKAQPQPKSKGPKKIILKGPGMKAAYQAILEAERAAAAVKQPAPVVAEPAIPRDTIFRKVIAAVSNTTPMIEPRPVSITPQNQAMINRAIVDGAAQLAKKLQPDLDDGFIVGFDFGTSSVKLAVSQPYHADNPTKAMPASEGLQSFGHPYLWQTALWLDPKTGRFSLYPLPGAVTLEGFKTGIIGAHGGELVRPDVSITRVEAAAAFLALHFAHFFGWYRQAKPLGPAGADQFMAVNVGIPVAAHDDARSFSIFKRIVAAAVELAPFASRLTPDLVRQTHSRSPDRLPTGFYLVPELTAAVAGYAFAPTSQPGSHMLVDVGASTLDIVAFNLVGRERVAVFSAAVELLGAAALDSALSRQLSAGDFKRACDHEFEEVFGRARSPERAQDGFHAAYRRKPVQLLVTGGGCKTEVHDRFIAEMPTERVLGAAPTIHPLPPKAMTDMSCDRSRLLLAYGLTRDLPDLPEIKLPSQVPSITPLVRMESSFVGPEMT</sequence>
<gene>
    <name evidence="2" type="ORF">SIDU_14320</name>
</gene>
<reference evidence="2 3" key="1">
    <citation type="journal article" date="2012" name="J. Bacteriol.">
        <title>Genome sequence of Sphingobium indicum B90A, a hexachlorocyclohexane-degrading bacterium.</title>
        <authorList>
            <person name="Anand S."/>
            <person name="Sangwan N."/>
            <person name="Lata P."/>
            <person name="Kaur J."/>
            <person name="Dua A."/>
            <person name="Singh A.K."/>
            <person name="Verma M."/>
            <person name="Kaur J."/>
            <person name="Khurana J.P."/>
            <person name="Khurana P."/>
            <person name="Mathur S."/>
            <person name="Lal R."/>
        </authorList>
    </citation>
    <scope>NUCLEOTIDE SEQUENCE [LARGE SCALE GENOMIC DNA]</scope>
    <source>
        <strain evidence="3">DSM 16412 / CCM 7286 / MTCC 6364 / B90A</strain>
    </source>
</reference>
<dbReference type="Proteomes" id="UP000004550">
    <property type="component" value="Chromosome"/>
</dbReference>
<dbReference type="EMBL" id="CP013070">
    <property type="protein sequence ID" value="APL95593.1"/>
    <property type="molecule type" value="Genomic_DNA"/>
</dbReference>
<name>A0A1L5BRT3_SPHIB</name>
<dbReference type="RefSeq" id="WP_007682682.1">
    <property type="nucleotide sequence ID" value="NZ_CP013070.1"/>
</dbReference>
<protein>
    <submittedName>
        <fullName evidence="2">Uncharacterized protein</fullName>
    </submittedName>
</protein>
<accession>A0A1L5BRT3</accession>
<dbReference type="AlphaFoldDB" id="A0A1L5BRT3"/>
<proteinExistence type="predicted"/>
<evidence type="ECO:0000256" key="1">
    <source>
        <dbReference type="SAM" id="MobiDB-lite"/>
    </source>
</evidence>
<dbReference type="KEGG" id="sinb:SIDU_14320"/>
<evidence type="ECO:0000313" key="2">
    <source>
        <dbReference type="EMBL" id="APL95593.1"/>
    </source>
</evidence>